<dbReference type="Proteomes" id="UP001455709">
    <property type="component" value="Unassembled WGS sequence"/>
</dbReference>
<dbReference type="RefSeq" id="WP_347371808.1">
    <property type="nucleotide sequence ID" value="NZ_JBDOJC010000001.1"/>
</dbReference>
<reference evidence="1 2" key="1">
    <citation type="submission" date="2024-05" db="EMBL/GenBank/DDBJ databases">
        <authorList>
            <person name="De Oliveira J.P."/>
            <person name="Noriler S.A."/>
            <person name="De Oliveira A.G."/>
            <person name="Sipoli D.S."/>
        </authorList>
    </citation>
    <scope>NUCLEOTIDE SEQUENCE [LARGE SCALE GENOMIC DNA]</scope>
    <source>
        <strain evidence="1 2">LABIM189</strain>
    </source>
</reference>
<organism evidence="1 2">
    <name type="scientific">Chromobacterium vaccinii</name>
    <dbReference type="NCBI Taxonomy" id="1108595"/>
    <lineage>
        <taxon>Bacteria</taxon>
        <taxon>Pseudomonadati</taxon>
        <taxon>Pseudomonadota</taxon>
        <taxon>Betaproteobacteria</taxon>
        <taxon>Neisseriales</taxon>
        <taxon>Chromobacteriaceae</taxon>
        <taxon>Chromobacterium</taxon>
    </lineage>
</organism>
<proteinExistence type="predicted"/>
<dbReference type="EMBL" id="JBDOJC010000001">
    <property type="protein sequence ID" value="MEO2219241.1"/>
    <property type="molecule type" value="Genomic_DNA"/>
</dbReference>
<keyword evidence="2" id="KW-1185">Reference proteome</keyword>
<protein>
    <submittedName>
        <fullName evidence="1">Uncharacterized protein</fullName>
    </submittedName>
</protein>
<evidence type="ECO:0000313" key="2">
    <source>
        <dbReference type="Proteomes" id="UP001455709"/>
    </source>
</evidence>
<gene>
    <name evidence="1" type="ORF">ABGV49_19475</name>
</gene>
<comment type="caution">
    <text evidence="1">The sequence shown here is derived from an EMBL/GenBank/DDBJ whole genome shotgun (WGS) entry which is preliminary data.</text>
</comment>
<name>A0ABV0FGM7_9NEIS</name>
<accession>A0ABV0FGM7</accession>
<sequence>MPHRHAAPGAQRFAGHVWWFAMGSFYTMRDEEKACHPRMRSCGFSWLNIAGIEHIALPRRHTKRIMHVKTAYIAVCKNRQGKTVLRLAPATALTS</sequence>
<evidence type="ECO:0000313" key="1">
    <source>
        <dbReference type="EMBL" id="MEO2219241.1"/>
    </source>
</evidence>